<evidence type="ECO:0000256" key="7">
    <source>
        <dbReference type="ARBA" id="ARBA00023136"/>
    </source>
</evidence>
<keyword evidence="5" id="KW-0130">Cell adhesion</keyword>
<dbReference type="PROSITE" id="PS00232">
    <property type="entry name" value="CADHERIN_1"/>
    <property type="match status" value="4"/>
</dbReference>
<dbReference type="PANTHER" id="PTHR24027:SF442">
    <property type="entry name" value="PROTOCADHERIN-15 ISOFORM X1"/>
    <property type="match status" value="1"/>
</dbReference>
<evidence type="ECO:0000256" key="5">
    <source>
        <dbReference type="ARBA" id="ARBA00022889"/>
    </source>
</evidence>
<evidence type="ECO:0000259" key="13">
    <source>
        <dbReference type="PROSITE" id="PS50268"/>
    </source>
</evidence>
<comment type="subcellular location">
    <subcellularLocation>
        <location evidence="1">Membrane</location>
        <topology evidence="1">Single-pass membrane protein</topology>
    </subcellularLocation>
</comment>
<feature type="domain" description="Cadherin" evidence="13">
    <location>
        <begin position="26"/>
        <end position="144"/>
    </location>
</feature>
<dbReference type="Gene3D" id="2.60.40.60">
    <property type="entry name" value="Cadherins"/>
    <property type="match status" value="6"/>
</dbReference>
<evidence type="ECO:0000256" key="3">
    <source>
        <dbReference type="ARBA" id="ARBA00022737"/>
    </source>
</evidence>
<feature type="domain" description="Cadherin" evidence="13">
    <location>
        <begin position="621"/>
        <end position="722"/>
    </location>
</feature>
<feature type="region of interest" description="Disordered" evidence="10">
    <location>
        <begin position="779"/>
        <end position="852"/>
    </location>
</feature>
<feature type="domain" description="Cadherin" evidence="13">
    <location>
        <begin position="379"/>
        <end position="481"/>
    </location>
</feature>
<keyword evidence="15" id="KW-1185">Reference proteome</keyword>
<keyword evidence="2 11" id="KW-0812">Transmembrane</keyword>
<dbReference type="PRINTS" id="PR00205">
    <property type="entry name" value="CADHERIN"/>
</dbReference>
<keyword evidence="3" id="KW-0677">Repeat</keyword>
<feature type="compositionally biased region" description="Low complexity" evidence="10">
    <location>
        <begin position="826"/>
        <end position="835"/>
    </location>
</feature>
<evidence type="ECO:0000256" key="11">
    <source>
        <dbReference type="SAM" id="Phobius"/>
    </source>
</evidence>
<feature type="domain" description="Cadherin" evidence="13">
    <location>
        <begin position="482"/>
        <end position="601"/>
    </location>
</feature>
<name>A0ABP0F0V8_CLALP</name>
<dbReference type="InterPro" id="IPR002126">
    <property type="entry name" value="Cadherin-like_dom"/>
</dbReference>
<organism evidence="14 15">
    <name type="scientific">Clavelina lepadiformis</name>
    <name type="common">Light-bulb sea squirt</name>
    <name type="synonym">Ascidia lepadiformis</name>
    <dbReference type="NCBI Taxonomy" id="159417"/>
    <lineage>
        <taxon>Eukaryota</taxon>
        <taxon>Metazoa</taxon>
        <taxon>Chordata</taxon>
        <taxon>Tunicata</taxon>
        <taxon>Ascidiacea</taxon>
        <taxon>Aplousobranchia</taxon>
        <taxon>Clavelinidae</taxon>
        <taxon>Clavelina</taxon>
    </lineage>
</organism>
<dbReference type="InterPro" id="IPR015919">
    <property type="entry name" value="Cadherin-like_sf"/>
</dbReference>
<evidence type="ECO:0000256" key="9">
    <source>
        <dbReference type="PROSITE-ProRule" id="PRU00043"/>
    </source>
</evidence>
<evidence type="ECO:0000313" key="15">
    <source>
        <dbReference type="Proteomes" id="UP001642483"/>
    </source>
</evidence>
<evidence type="ECO:0000256" key="4">
    <source>
        <dbReference type="ARBA" id="ARBA00022837"/>
    </source>
</evidence>
<dbReference type="InterPro" id="IPR020894">
    <property type="entry name" value="Cadherin_CS"/>
</dbReference>
<dbReference type="InterPro" id="IPR013164">
    <property type="entry name" value="Cadherin_N"/>
</dbReference>
<evidence type="ECO:0000256" key="12">
    <source>
        <dbReference type="SAM" id="SignalP"/>
    </source>
</evidence>
<dbReference type="Proteomes" id="UP001642483">
    <property type="component" value="Unassembled WGS sequence"/>
</dbReference>
<evidence type="ECO:0000256" key="10">
    <source>
        <dbReference type="SAM" id="MobiDB-lite"/>
    </source>
</evidence>
<dbReference type="Pfam" id="PF08266">
    <property type="entry name" value="Cadherin_2"/>
    <property type="match status" value="1"/>
</dbReference>
<feature type="compositionally biased region" description="Polar residues" evidence="10">
    <location>
        <begin position="800"/>
        <end position="825"/>
    </location>
</feature>
<keyword evidence="7 11" id="KW-0472">Membrane</keyword>
<evidence type="ECO:0000313" key="14">
    <source>
        <dbReference type="EMBL" id="CAK8673349.1"/>
    </source>
</evidence>
<protein>
    <recommendedName>
        <fullName evidence="13">Cadherin domain-containing protein</fullName>
    </recommendedName>
</protein>
<dbReference type="CDD" id="cd11304">
    <property type="entry name" value="Cadherin_repeat"/>
    <property type="match status" value="6"/>
</dbReference>
<feature type="transmembrane region" description="Helical" evidence="11">
    <location>
        <begin position="736"/>
        <end position="759"/>
    </location>
</feature>
<keyword evidence="6 11" id="KW-1133">Transmembrane helix</keyword>
<keyword evidence="4 9" id="KW-0106">Calcium</keyword>
<keyword evidence="12" id="KW-0732">Signal</keyword>
<dbReference type="PROSITE" id="PS50268">
    <property type="entry name" value="CADHERIN_2"/>
    <property type="match status" value="6"/>
</dbReference>
<accession>A0ABP0F0V8</accession>
<gene>
    <name evidence="14" type="ORF">CVLEPA_LOCUS3145</name>
</gene>
<dbReference type="InterPro" id="IPR039808">
    <property type="entry name" value="Cadherin"/>
</dbReference>
<evidence type="ECO:0000256" key="1">
    <source>
        <dbReference type="ARBA" id="ARBA00004167"/>
    </source>
</evidence>
<evidence type="ECO:0000256" key="6">
    <source>
        <dbReference type="ARBA" id="ARBA00022989"/>
    </source>
</evidence>
<evidence type="ECO:0000256" key="8">
    <source>
        <dbReference type="ARBA" id="ARBA00023180"/>
    </source>
</evidence>
<feature type="region of interest" description="Disordered" evidence="10">
    <location>
        <begin position="894"/>
        <end position="918"/>
    </location>
</feature>
<feature type="compositionally biased region" description="Basic and acidic residues" evidence="10">
    <location>
        <begin position="896"/>
        <end position="907"/>
    </location>
</feature>
<feature type="region of interest" description="Disordered" evidence="10">
    <location>
        <begin position="1058"/>
        <end position="1082"/>
    </location>
</feature>
<comment type="caution">
    <text evidence="14">The sequence shown here is derived from an EMBL/GenBank/DDBJ whole genome shotgun (WGS) entry which is preliminary data.</text>
</comment>
<keyword evidence="8" id="KW-0325">Glycoprotein</keyword>
<dbReference type="SMART" id="SM00112">
    <property type="entry name" value="CA"/>
    <property type="match status" value="6"/>
</dbReference>
<feature type="signal peptide" evidence="12">
    <location>
        <begin position="1"/>
        <end position="24"/>
    </location>
</feature>
<feature type="domain" description="Cadherin" evidence="13">
    <location>
        <begin position="256"/>
        <end position="362"/>
    </location>
</feature>
<feature type="domain" description="Cadherin" evidence="13">
    <location>
        <begin position="145"/>
        <end position="255"/>
    </location>
</feature>
<dbReference type="PANTHER" id="PTHR24027">
    <property type="entry name" value="CADHERIN-23"/>
    <property type="match status" value="1"/>
</dbReference>
<proteinExistence type="predicted"/>
<dbReference type="Pfam" id="PF00028">
    <property type="entry name" value="Cadherin"/>
    <property type="match status" value="4"/>
</dbReference>
<feature type="chain" id="PRO_5045594208" description="Cadherin domain-containing protein" evidence="12">
    <location>
        <begin position="25"/>
        <end position="1140"/>
    </location>
</feature>
<dbReference type="EMBL" id="CAWYQH010000002">
    <property type="protein sequence ID" value="CAK8673349.1"/>
    <property type="molecule type" value="Genomic_DNA"/>
</dbReference>
<dbReference type="SUPFAM" id="SSF49313">
    <property type="entry name" value="Cadherin-like"/>
    <property type="match status" value="5"/>
</dbReference>
<sequence length="1140" mass="127404">MRPSLVEVTTAFACFVLVIKLCHSSKTLNLQIALDEETRQGTIVTDMMDLFGLSLEERQGRYFKLLEQKFKSPYSTSSTQHEYFAIDEETGAIRLRRKIDRDRVCETDKQCVLTLQAVMLPQEVFSLLNLEIVINDINDNGPKFTASRVVVNVSESVDVGEIFPLDQFQATDEDSGNNSRITYRLARNDHFEVTHFIDEAQRPHLQLVLLKRLDYETKPRRHLTLTAKDNGVPSRSTHMSIQIHVLDANDNYPVFDKPKYVLSLLENLEPGTNISRIHATDEDSGENGKVRYFLTPAGTAASELLTIDEESGQVSLKQKLDREKHDGLRVQIIARDNGTPPLSSQVWFTLQVDDVNDNAPTININFIIDIDENRTYLGEWEPFGTYVAFVRAHDADHGKNGQVTLSIRTQTFDEEGTPHDDTSHFVLASDGLITTGKPFDREDVNRYMLVIEACDNGVPTRCSSYDMTVEILDDNDHSPEFQQAIYSIELPEDAEIGTAVTQVTATDDDAKLSPALTKNKNNEIVPATNGIVRYSIKEDSHIFSINKQTGQITLVRPLDYEDRQTWEITVIAHDKGQPRSMKSSCLLQINVTDVNDNKPLFANPPLDNSLVYASILRDEPILTVETIDYDSDKFSKVRLEMVDIDDTDVDKVPSPSSSHSYFIFDPKSGDLRLNMSYEDLESLVGNHHVTIKASDCDDPELSSEMNIFIQVVDTLMLPSPPIRIEQEGDADSSSNMFIIIIALACFVLLLIVVISVVAVKCKKDNKKVRTYNCRAAEDENGCTLTSNPGRSSKCDESAKSIDSNDVTSQVTANERVSNLSGSSGTSQAKSISDSSSAEKPTPRSSTSDTKLIPSKESSFYHVVPSLEKSRTPLTSFSSDPRMANVKMLDLIQHLPSHNDGDSGRGDSEPDNGSYNGLHDREYEKCQKYLHNNFPAHHSVRYDTGNPYSELGSFCTEECRHIGHSDACWMPPNASSNPAQTQNVRGYHGDSNRVLETIEESSGGIEYEPRVMREKVRRSVCLAILASESRHQYSDKRIHHSEDLSRQYNLWTDDYDSSPSVFGTPTSNSPAPPSEQCSSQVSSTNFQPAHSTIIHHENYVGMTAQARELLSSQSDCVSSLCNASVRDTQQTLNDINKLLVK</sequence>
<reference evidence="14 15" key="1">
    <citation type="submission" date="2024-02" db="EMBL/GenBank/DDBJ databases">
        <authorList>
            <person name="Daric V."/>
            <person name="Darras S."/>
        </authorList>
    </citation>
    <scope>NUCLEOTIDE SEQUENCE [LARGE SCALE GENOMIC DNA]</scope>
</reference>
<evidence type="ECO:0000256" key="2">
    <source>
        <dbReference type="ARBA" id="ARBA00022692"/>
    </source>
</evidence>